<organism evidence="1 2">
    <name type="scientific">Auriscalpium vulgare</name>
    <dbReference type="NCBI Taxonomy" id="40419"/>
    <lineage>
        <taxon>Eukaryota</taxon>
        <taxon>Fungi</taxon>
        <taxon>Dikarya</taxon>
        <taxon>Basidiomycota</taxon>
        <taxon>Agaricomycotina</taxon>
        <taxon>Agaricomycetes</taxon>
        <taxon>Russulales</taxon>
        <taxon>Auriscalpiaceae</taxon>
        <taxon>Auriscalpium</taxon>
    </lineage>
</organism>
<keyword evidence="2" id="KW-1185">Reference proteome</keyword>
<name>A0ACB8RVL0_9AGAM</name>
<dbReference type="Proteomes" id="UP000814033">
    <property type="component" value="Unassembled WGS sequence"/>
</dbReference>
<evidence type="ECO:0000313" key="2">
    <source>
        <dbReference type="Proteomes" id="UP000814033"/>
    </source>
</evidence>
<comment type="caution">
    <text evidence="1">The sequence shown here is derived from an EMBL/GenBank/DDBJ whole genome shotgun (WGS) entry which is preliminary data.</text>
</comment>
<proteinExistence type="predicted"/>
<protein>
    <submittedName>
        <fullName evidence="1">Uncharacterized protein</fullName>
    </submittedName>
</protein>
<gene>
    <name evidence="1" type="ORF">FA95DRAFT_1605989</name>
</gene>
<evidence type="ECO:0000313" key="1">
    <source>
        <dbReference type="EMBL" id="KAI0047573.1"/>
    </source>
</evidence>
<reference evidence="1" key="1">
    <citation type="submission" date="2021-02" db="EMBL/GenBank/DDBJ databases">
        <authorList>
            <consortium name="DOE Joint Genome Institute"/>
            <person name="Ahrendt S."/>
            <person name="Looney B.P."/>
            <person name="Miyauchi S."/>
            <person name="Morin E."/>
            <person name="Drula E."/>
            <person name="Courty P.E."/>
            <person name="Chicoki N."/>
            <person name="Fauchery L."/>
            <person name="Kohler A."/>
            <person name="Kuo A."/>
            <person name="Labutti K."/>
            <person name="Pangilinan J."/>
            <person name="Lipzen A."/>
            <person name="Riley R."/>
            <person name="Andreopoulos W."/>
            <person name="He G."/>
            <person name="Johnson J."/>
            <person name="Barry K.W."/>
            <person name="Grigoriev I.V."/>
            <person name="Nagy L."/>
            <person name="Hibbett D."/>
            <person name="Henrissat B."/>
            <person name="Matheny P.B."/>
            <person name="Labbe J."/>
            <person name="Martin F."/>
        </authorList>
    </citation>
    <scope>NUCLEOTIDE SEQUENCE</scope>
    <source>
        <strain evidence="1">FP105234-sp</strain>
    </source>
</reference>
<sequence>MPLLPVQVSALALLADFYIYGIYSLLCAYTLFILFRNIKGNITNKCLIGATLVMYLVSTASVALNTVEYLQFLAFDPVENAMKNPANPYSTLDDFAYSIPAIHFIFGDAIVVWRVWVIWIHSWRIVTGPLFLLFCTSSVVLAQLALIVATALSCSRGGSQAACIGTDRGRLWAFLPVQLYFASLVLTLLTNGVSTGLIGYRAWIHHRSSQAVPIRIGRDRALAVLLLLVESGAVYCTFWLSMVIVWPFTSTQQHALYRFLNLLPQLTGMYPTVIIVICALRRSYADTVMSAPENLTASQFATDGQQAAPETRLPHYRGEETTAEFPVALCGTGTSSRSSMHASMSLVDVVQEIAKTA</sequence>
<reference evidence="1" key="2">
    <citation type="journal article" date="2022" name="New Phytol.">
        <title>Evolutionary transition to the ectomycorrhizal habit in the genomes of a hyperdiverse lineage of mushroom-forming fungi.</title>
        <authorList>
            <person name="Looney B."/>
            <person name="Miyauchi S."/>
            <person name="Morin E."/>
            <person name="Drula E."/>
            <person name="Courty P.E."/>
            <person name="Kohler A."/>
            <person name="Kuo A."/>
            <person name="LaButti K."/>
            <person name="Pangilinan J."/>
            <person name="Lipzen A."/>
            <person name="Riley R."/>
            <person name="Andreopoulos W."/>
            <person name="He G."/>
            <person name="Johnson J."/>
            <person name="Nolan M."/>
            <person name="Tritt A."/>
            <person name="Barry K.W."/>
            <person name="Grigoriev I.V."/>
            <person name="Nagy L.G."/>
            <person name="Hibbett D."/>
            <person name="Henrissat B."/>
            <person name="Matheny P.B."/>
            <person name="Labbe J."/>
            <person name="Martin F.M."/>
        </authorList>
    </citation>
    <scope>NUCLEOTIDE SEQUENCE</scope>
    <source>
        <strain evidence="1">FP105234-sp</strain>
    </source>
</reference>
<accession>A0ACB8RVL0</accession>
<dbReference type="EMBL" id="MU275902">
    <property type="protein sequence ID" value="KAI0047573.1"/>
    <property type="molecule type" value="Genomic_DNA"/>
</dbReference>